<name>A0A9P5Q963_9AGAR</name>
<keyword evidence="4" id="KW-1185">Reference proteome</keyword>
<reference evidence="3" key="1">
    <citation type="submission" date="2020-11" db="EMBL/GenBank/DDBJ databases">
        <authorList>
            <consortium name="DOE Joint Genome Institute"/>
            <person name="Ahrendt S."/>
            <person name="Riley R."/>
            <person name="Andreopoulos W."/>
            <person name="Labutti K."/>
            <person name="Pangilinan J."/>
            <person name="Ruiz-Duenas F.J."/>
            <person name="Barrasa J.M."/>
            <person name="Sanchez-Garcia M."/>
            <person name="Camarero S."/>
            <person name="Miyauchi S."/>
            <person name="Serrano A."/>
            <person name="Linde D."/>
            <person name="Babiker R."/>
            <person name="Drula E."/>
            <person name="Ayuso-Fernandez I."/>
            <person name="Pacheco R."/>
            <person name="Padilla G."/>
            <person name="Ferreira P."/>
            <person name="Barriuso J."/>
            <person name="Kellner H."/>
            <person name="Castanera R."/>
            <person name="Alfaro M."/>
            <person name="Ramirez L."/>
            <person name="Pisabarro A.G."/>
            <person name="Kuo A."/>
            <person name="Tritt A."/>
            <person name="Lipzen A."/>
            <person name="He G."/>
            <person name="Yan M."/>
            <person name="Ng V."/>
            <person name="Cullen D."/>
            <person name="Martin F."/>
            <person name="Rosso M.-N."/>
            <person name="Henrissat B."/>
            <person name="Hibbett D."/>
            <person name="Martinez A.T."/>
            <person name="Grigoriev I.V."/>
        </authorList>
    </citation>
    <scope>NUCLEOTIDE SEQUENCE</scope>
    <source>
        <strain evidence="3">AH 40177</strain>
    </source>
</reference>
<proteinExistence type="predicted"/>
<dbReference type="GO" id="GO:0008270">
    <property type="term" value="F:zinc ion binding"/>
    <property type="evidence" value="ECO:0007669"/>
    <property type="project" value="UniProtKB-KW"/>
</dbReference>
<dbReference type="Proteomes" id="UP000772434">
    <property type="component" value="Unassembled WGS sequence"/>
</dbReference>
<accession>A0A9P5Q963</accession>
<keyword evidence="1" id="KW-0862">Zinc</keyword>
<dbReference type="SUPFAM" id="SSF57667">
    <property type="entry name" value="beta-beta-alpha zinc fingers"/>
    <property type="match status" value="1"/>
</dbReference>
<dbReference type="EMBL" id="JADNRY010000007">
    <property type="protein sequence ID" value="KAF9076030.1"/>
    <property type="molecule type" value="Genomic_DNA"/>
</dbReference>
<sequence length="164" mass="18602">MAHWTNQWTFGPNHMNFSFEDFPSSRPTTENDAHILPPAPEYTSFQQDGSTQWWPLAAAAVSQKSEMPVMLETKDSPSVGAIKKEKVGSEAVRAASRKRRTCNEEARYHCTIEACGGEFTTAHNLRIHVDSHRGIKRHRCHCGKGFGTSGDLKRHRDRRTCYRS</sequence>
<keyword evidence="1" id="KW-0479">Metal-binding</keyword>
<evidence type="ECO:0000256" key="1">
    <source>
        <dbReference type="PROSITE-ProRule" id="PRU00042"/>
    </source>
</evidence>
<gene>
    <name evidence="3" type="ORF">BDP27DRAFT_1442740</name>
</gene>
<comment type="caution">
    <text evidence="3">The sequence shown here is derived from an EMBL/GenBank/DDBJ whole genome shotgun (WGS) entry which is preliminary data.</text>
</comment>
<evidence type="ECO:0000313" key="3">
    <source>
        <dbReference type="EMBL" id="KAF9076030.1"/>
    </source>
</evidence>
<protein>
    <recommendedName>
        <fullName evidence="2">C2H2-type domain-containing protein</fullName>
    </recommendedName>
</protein>
<dbReference type="AlphaFoldDB" id="A0A9P5Q963"/>
<evidence type="ECO:0000313" key="4">
    <source>
        <dbReference type="Proteomes" id="UP000772434"/>
    </source>
</evidence>
<dbReference type="PROSITE" id="PS00028">
    <property type="entry name" value="ZINC_FINGER_C2H2_1"/>
    <property type="match status" value="1"/>
</dbReference>
<feature type="domain" description="C2H2-type" evidence="2">
    <location>
        <begin position="108"/>
        <end position="137"/>
    </location>
</feature>
<keyword evidence="1" id="KW-0863">Zinc-finger</keyword>
<dbReference type="Gene3D" id="3.30.160.60">
    <property type="entry name" value="Classic Zinc Finger"/>
    <property type="match status" value="1"/>
</dbReference>
<dbReference type="OrthoDB" id="3437960at2759"/>
<dbReference type="InterPro" id="IPR036236">
    <property type="entry name" value="Znf_C2H2_sf"/>
</dbReference>
<dbReference type="PROSITE" id="PS50157">
    <property type="entry name" value="ZINC_FINGER_C2H2_2"/>
    <property type="match status" value="1"/>
</dbReference>
<evidence type="ECO:0000259" key="2">
    <source>
        <dbReference type="PROSITE" id="PS50157"/>
    </source>
</evidence>
<organism evidence="3 4">
    <name type="scientific">Rhodocollybia butyracea</name>
    <dbReference type="NCBI Taxonomy" id="206335"/>
    <lineage>
        <taxon>Eukaryota</taxon>
        <taxon>Fungi</taxon>
        <taxon>Dikarya</taxon>
        <taxon>Basidiomycota</taxon>
        <taxon>Agaricomycotina</taxon>
        <taxon>Agaricomycetes</taxon>
        <taxon>Agaricomycetidae</taxon>
        <taxon>Agaricales</taxon>
        <taxon>Marasmiineae</taxon>
        <taxon>Omphalotaceae</taxon>
        <taxon>Rhodocollybia</taxon>
    </lineage>
</organism>
<dbReference type="InterPro" id="IPR013087">
    <property type="entry name" value="Znf_C2H2_type"/>
</dbReference>